<dbReference type="InterPro" id="IPR043504">
    <property type="entry name" value="Peptidase_S1_PA_chymotrypsin"/>
</dbReference>
<keyword evidence="3" id="KW-0732">Signal</keyword>
<dbReference type="AlphaFoldDB" id="A0A9D4SVX3"/>
<feature type="compositionally biased region" description="Polar residues" evidence="2">
    <location>
        <begin position="367"/>
        <end position="379"/>
    </location>
</feature>
<dbReference type="InterPro" id="IPR009003">
    <property type="entry name" value="Peptidase_S1_PA"/>
</dbReference>
<evidence type="ECO:0000313" key="6">
    <source>
        <dbReference type="Proteomes" id="UP000821837"/>
    </source>
</evidence>
<feature type="compositionally biased region" description="Polar residues" evidence="2">
    <location>
        <begin position="310"/>
        <end position="346"/>
    </location>
</feature>
<dbReference type="Proteomes" id="UP000821837">
    <property type="component" value="Chromosome 5"/>
</dbReference>
<keyword evidence="1" id="KW-1015">Disulfide bond</keyword>
<dbReference type="PANTHER" id="PTHR24252:SF7">
    <property type="entry name" value="HYALIN"/>
    <property type="match status" value="1"/>
</dbReference>
<dbReference type="PROSITE" id="PS51257">
    <property type="entry name" value="PROKAR_LIPOPROTEIN"/>
    <property type="match status" value="1"/>
</dbReference>
<gene>
    <name evidence="5" type="ORF">HPB52_008953</name>
</gene>
<evidence type="ECO:0000256" key="1">
    <source>
        <dbReference type="ARBA" id="ARBA00023157"/>
    </source>
</evidence>
<dbReference type="CDD" id="cd00190">
    <property type="entry name" value="Tryp_SPc"/>
    <property type="match status" value="1"/>
</dbReference>
<feature type="chain" id="PRO_5038933071" description="Peptidase S1 domain-containing protein" evidence="3">
    <location>
        <begin position="22"/>
        <end position="591"/>
    </location>
</feature>
<accession>A0A9D4SVX3</accession>
<evidence type="ECO:0000256" key="2">
    <source>
        <dbReference type="SAM" id="MobiDB-lite"/>
    </source>
</evidence>
<feature type="region of interest" description="Disordered" evidence="2">
    <location>
        <begin position="202"/>
        <end position="406"/>
    </location>
</feature>
<sequence>MTRAVFLAVFVLCGLVACGHCAFGYVWNQSENEPTYTHERFGRDGRTEDDPEQLEHRVEIVSSWPKEPSEDRASTTLDQPEQANYARAPSRTTTVNSHRQAPITESHIVARFVDKLQRSLERSTQFTSRADYHACLMPNGSKGCCTPVRLCVLPVFLDSLDVFLKYTCAIDNDHIGVCCPTEFVPNTNIPRRPDGTFVIATVLSPSPPRPTKNTTVRVTPTPGSRPVPPVVRDEPRYPVDSGHGGGNHRHVPPTRDNGGKPSSNPGTKPSGYPSSKPGEYPESKPSDYPASRPSDHPGTKPSGYPGSRPGDSSGNRPGSGYPSNKPSDSSGNRPGGYPSNTPSNSAGNKPSGSPSNRPSSRPSSKPQDGTNTHRATTSRPAGRPSTDAHSHMKRNPTKPVPPELEELRPTCGIPVLHKRIIGGNEANPNKWAWMLELSPQPGPREHNGVATKLKAANITVRLGAHNIQEPSENVKDIEVSRIREHPGFQKDTFMNDISVLRLKRPVTFNEYIRPVCLPERGDESYFGKTAIATGWGTQTFGGPYSEVLREVKLVIWNNTECDNRFIQPITEVFLCAGPKRREGDSCQVSLF</sequence>
<comment type="caution">
    <text evidence="5">The sequence shown here is derived from an EMBL/GenBank/DDBJ whole genome shotgun (WGS) entry which is preliminary data.</text>
</comment>
<organism evidence="5 6">
    <name type="scientific">Rhipicephalus sanguineus</name>
    <name type="common">Brown dog tick</name>
    <name type="synonym">Ixodes sanguineus</name>
    <dbReference type="NCBI Taxonomy" id="34632"/>
    <lineage>
        <taxon>Eukaryota</taxon>
        <taxon>Metazoa</taxon>
        <taxon>Ecdysozoa</taxon>
        <taxon>Arthropoda</taxon>
        <taxon>Chelicerata</taxon>
        <taxon>Arachnida</taxon>
        <taxon>Acari</taxon>
        <taxon>Parasitiformes</taxon>
        <taxon>Ixodida</taxon>
        <taxon>Ixodoidea</taxon>
        <taxon>Ixodidae</taxon>
        <taxon>Rhipicephalinae</taxon>
        <taxon>Rhipicephalus</taxon>
        <taxon>Rhipicephalus</taxon>
    </lineage>
</organism>
<dbReference type="SUPFAM" id="SSF50494">
    <property type="entry name" value="Trypsin-like serine proteases"/>
    <property type="match status" value="1"/>
</dbReference>
<feature type="compositionally biased region" description="Polar residues" evidence="2">
    <location>
        <begin position="211"/>
        <end position="222"/>
    </location>
</feature>
<dbReference type="GO" id="GO:0006508">
    <property type="term" value="P:proteolysis"/>
    <property type="evidence" value="ECO:0007669"/>
    <property type="project" value="InterPro"/>
</dbReference>
<evidence type="ECO:0000313" key="5">
    <source>
        <dbReference type="EMBL" id="KAH7951430.1"/>
    </source>
</evidence>
<dbReference type="EMBL" id="JABSTV010001251">
    <property type="protein sequence ID" value="KAH7951430.1"/>
    <property type="molecule type" value="Genomic_DNA"/>
</dbReference>
<dbReference type="SMART" id="SM00020">
    <property type="entry name" value="Tryp_SPc"/>
    <property type="match status" value="1"/>
</dbReference>
<feature type="region of interest" description="Disordered" evidence="2">
    <location>
        <begin position="63"/>
        <end position="99"/>
    </location>
</feature>
<feature type="compositionally biased region" description="Low complexity" evidence="2">
    <location>
        <begin position="347"/>
        <end position="366"/>
    </location>
</feature>
<evidence type="ECO:0000256" key="3">
    <source>
        <dbReference type="SAM" id="SignalP"/>
    </source>
</evidence>
<dbReference type="VEuPathDB" id="VectorBase:RSAN_039738"/>
<feature type="domain" description="Peptidase S1" evidence="4">
    <location>
        <begin position="420"/>
        <end position="587"/>
    </location>
</feature>
<feature type="signal peptide" evidence="3">
    <location>
        <begin position="1"/>
        <end position="21"/>
    </location>
</feature>
<feature type="compositionally biased region" description="Polar residues" evidence="2">
    <location>
        <begin position="90"/>
        <end position="99"/>
    </location>
</feature>
<name>A0A9D4SVX3_RHISA</name>
<dbReference type="GO" id="GO:0004252">
    <property type="term" value="F:serine-type endopeptidase activity"/>
    <property type="evidence" value="ECO:0007669"/>
    <property type="project" value="InterPro"/>
</dbReference>
<dbReference type="Gene3D" id="2.40.10.10">
    <property type="entry name" value="Trypsin-like serine proteases"/>
    <property type="match status" value="1"/>
</dbReference>
<keyword evidence="6" id="KW-1185">Reference proteome</keyword>
<evidence type="ECO:0000259" key="4">
    <source>
        <dbReference type="PROSITE" id="PS50240"/>
    </source>
</evidence>
<dbReference type="Pfam" id="PF00089">
    <property type="entry name" value="Trypsin"/>
    <property type="match status" value="1"/>
</dbReference>
<reference evidence="5" key="2">
    <citation type="submission" date="2021-09" db="EMBL/GenBank/DDBJ databases">
        <authorList>
            <person name="Jia N."/>
            <person name="Wang J."/>
            <person name="Shi W."/>
            <person name="Du L."/>
            <person name="Sun Y."/>
            <person name="Zhan W."/>
            <person name="Jiang J."/>
            <person name="Wang Q."/>
            <person name="Zhang B."/>
            <person name="Ji P."/>
            <person name="Sakyi L.B."/>
            <person name="Cui X."/>
            <person name="Yuan T."/>
            <person name="Jiang B."/>
            <person name="Yang W."/>
            <person name="Lam T.T.-Y."/>
            <person name="Chang Q."/>
            <person name="Ding S."/>
            <person name="Wang X."/>
            <person name="Zhu J."/>
            <person name="Ruan X."/>
            <person name="Zhao L."/>
            <person name="Wei J."/>
            <person name="Que T."/>
            <person name="Du C."/>
            <person name="Cheng J."/>
            <person name="Dai P."/>
            <person name="Han X."/>
            <person name="Huang E."/>
            <person name="Gao Y."/>
            <person name="Liu J."/>
            <person name="Shao H."/>
            <person name="Ye R."/>
            <person name="Li L."/>
            <person name="Wei W."/>
            <person name="Wang X."/>
            <person name="Wang C."/>
            <person name="Huo Q."/>
            <person name="Li W."/>
            <person name="Guo W."/>
            <person name="Chen H."/>
            <person name="Chen S."/>
            <person name="Zhou L."/>
            <person name="Zhou L."/>
            <person name="Ni X."/>
            <person name="Tian J."/>
            <person name="Zhou Y."/>
            <person name="Sheng Y."/>
            <person name="Liu T."/>
            <person name="Pan Y."/>
            <person name="Xia L."/>
            <person name="Li J."/>
            <person name="Zhao F."/>
            <person name="Cao W."/>
        </authorList>
    </citation>
    <scope>NUCLEOTIDE SEQUENCE</scope>
    <source>
        <strain evidence="5">Rsan-2018</strain>
        <tissue evidence="5">Larvae</tissue>
    </source>
</reference>
<dbReference type="PANTHER" id="PTHR24252">
    <property type="entry name" value="ACROSIN-RELATED"/>
    <property type="match status" value="1"/>
</dbReference>
<dbReference type="InterPro" id="IPR001254">
    <property type="entry name" value="Trypsin_dom"/>
</dbReference>
<dbReference type="PROSITE" id="PS50240">
    <property type="entry name" value="TRYPSIN_DOM"/>
    <property type="match status" value="1"/>
</dbReference>
<reference evidence="5" key="1">
    <citation type="journal article" date="2020" name="Cell">
        <title>Large-Scale Comparative Analyses of Tick Genomes Elucidate Their Genetic Diversity and Vector Capacities.</title>
        <authorList>
            <consortium name="Tick Genome and Microbiome Consortium (TIGMIC)"/>
            <person name="Jia N."/>
            <person name="Wang J."/>
            <person name="Shi W."/>
            <person name="Du L."/>
            <person name="Sun Y."/>
            <person name="Zhan W."/>
            <person name="Jiang J.F."/>
            <person name="Wang Q."/>
            <person name="Zhang B."/>
            <person name="Ji P."/>
            <person name="Bell-Sakyi L."/>
            <person name="Cui X.M."/>
            <person name="Yuan T.T."/>
            <person name="Jiang B.G."/>
            <person name="Yang W.F."/>
            <person name="Lam T.T."/>
            <person name="Chang Q.C."/>
            <person name="Ding S.J."/>
            <person name="Wang X.J."/>
            <person name="Zhu J.G."/>
            <person name="Ruan X.D."/>
            <person name="Zhao L."/>
            <person name="Wei J.T."/>
            <person name="Ye R.Z."/>
            <person name="Que T.C."/>
            <person name="Du C.H."/>
            <person name="Zhou Y.H."/>
            <person name="Cheng J.X."/>
            <person name="Dai P.F."/>
            <person name="Guo W.B."/>
            <person name="Han X.H."/>
            <person name="Huang E.J."/>
            <person name="Li L.F."/>
            <person name="Wei W."/>
            <person name="Gao Y.C."/>
            <person name="Liu J.Z."/>
            <person name="Shao H.Z."/>
            <person name="Wang X."/>
            <person name="Wang C.C."/>
            <person name="Yang T.C."/>
            <person name="Huo Q.B."/>
            <person name="Li W."/>
            <person name="Chen H.Y."/>
            <person name="Chen S.E."/>
            <person name="Zhou L.G."/>
            <person name="Ni X.B."/>
            <person name="Tian J.H."/>
            <person name="Sheng Y."/>
            <person name="Liu T."/>
            <person name="Pan Y.S."/>
            <person name="Xia L.Y."/>
            <person name="Li J."/>
            <person name="Zhao F."/>
            <person name="Cao W.C."/>
        </authorList>
    </citation>
    <scope>NUCLEOTIDE SEQUENCE</scope>
    <source>
        <strain evidence="5">Rsan-2018</strain>
    </source>
</reference>
<protein>
    <recommendedName>
        <fullName evidence="4">Peptidase S1 domain-containing protein</fullName>
    </recommendedName>
</protein>
<proteinExistence type="predicted"/>